<dbReference type="Gene3D" id="3.40.50.720">
    <property type="entry name" value="NAD(P)-binding Rossmann-like Domain"/>
    <property type="match status" value="1"/>
</dbReference>
<dbReference type="InterPro" id="IPR036291">
    <property type="entry name" value="NAD(P)-bd_dom_sf"/>
</dbReference>
<evidence type="ECO:0000313" key="2">
    <source>
        <dbReference type="Proteomes" id="UP000295023"/>
    </source>
</evidence>
<dbReference type="RefSeq" id="WP_132285468.1">
    <property type="nucleotide sequence ID" value="NZ_SKBM01000004.1"/>
</dbReference>
<dbReference type="AlphaFoldDB" id="A0A4R4DW18"/>
<sequence>MDSLHAPPDAPVENRTFGGIAVGDSPGILGEDVGAMAAFPASDAARHVTGTVLPADGGQRLPA</sequence>
<organism evidence="1 2">
    <name type="scientific">Roseicella aquatilis</name>
    <dbReference type="NCBI Taxonomy" id="2527868"/>
    <lineage>
        <taxon>Bacteria</taxon>
        <taxon>Pseudomonadati</taxon>
        <taxon>Pseudomonadota</taxon>
        <taxon>Alphaproteobacteria</taxon>
        <taxon>Acetobacterales</taxon>
        <taxon>Roseomonadaceae</taxon>
        <taxon>Roseicella</taxon>
    </lineage>
</organism>
<accession>A0A4R4DW18</accession>
<comment type="caution">
    <text evidence="1">The sequence shown here is derived from an EMBL/GenBank/DDBJ whole genome shotgun (WGS) entry which is preliminary data.</text>
</comment>
<dbReference type="Proteomes" id="UP000295023">
    <property type="component" value="Unassembled WGS sequence"/>
</dbReference>
<keyword evidence="2" id="KW-1185">Reference proteome</keyword>
<dbReference type="SUPFAM" id="SSF51735">
    <property type="entry name" value="NAD(P)-binding Rossmann-fold domains"/>
    <property type="match status" value="1"/>
</dbReference>
<gene>
    <name evidence="1" type="ORF">EXY23_05645</name>
</gene>
<reference evidence="1 2" key="1">
    <citation type="submission" date="2019-03" db="EMBL/GenBank/DDBJ databases">
        <title>Paracraurococcus aquatilis NE82 genome sequence.</title>
        <authorList>
            <person name="Zhao Y."/>
            <person name="Du Z."/>
        </authorList>
    </citation>
    <scope>NUCLEOTIDE SEQUENCE [LARGE SCALE GENOMIC DNA]</scope>
    <source>
        <strain evidence="1 2">NE82</strain>
    </source>
</reference>
<evidence type="ECO:0000313" key="1">
    <source>
        <dbReference type="EMBL" id="TCZ64858.1"/>
    </source>
</evidence>
<protein>
    <recommendedName>
        <fullName evidence="3">SDR family oxidoreductase</fullName>
    </recommendedName>
</protein>
<name>A0A4R4DW18_9PROT</name>
<dbReference type="EMBL" id="SKBM01000004">
    <property type="protein sequence ID" value="TCZ64858.1"/>
    <property type="molecule type" value="Genomic_DNA"/>
</dbReference>
<evidence type="ECO:0008006" key="3">
    <source>
        <dbReference type="Google" id="ProtNLM"/>
    </source>
</evidence>
<proteinExistence type="predicted"/>